<keyword evidence="3" id="KW-1185">Reference proteome</keyword>
<evidence type="ECO:0000256" key="1">
    <source>
        <dbReference type="SAM" id="MobiDB-lite"/>
    </source>
</evidence>
<organism evidence="2 3">
    <name type="scientific">Rhizophlyctis rosea</name>
    <dbReference type="NCBI Taxonomy" id="64517"/>
    <lineage>
        <taxon>Eukaryota</taxon>
        <taxon>Fungi</taxon>
        <taxon>Fungi incertae sedis</taxon>
        <taxon>Chytridiomycota</taxon>
        <taxon>Chytridiomycota incertae sedis</taxon>
        <taxon>Chytridiomycetes</taxon>
        <taxon>Rhizophlyctidales</taxon>
        <taxon>Rhizophlyctidaceae</taxon>
        <taxon>Rhizophlyctis</taxon>
    </lineage>
</organism>
<sequence length="254" mass="27216">MGSGIFGAGAGGGFLSARKVGIRGFQAPGKAHPSAAFAGNSSIFDATDSNGLHSAAWAKGRGKRGRNDWGGERDAGDRNEDEDGGKRTGFKTGSGRRLDPFEERAKEKKAMMEESFGSKFARVAESASFEDTAKSQYALVNIPNHSVSGLKVWTRETRYKKMEEILRKTFDVNDDGLWLWGEVGGVALARCEREKFLDQVALAIEGQAYMVSKTDGEYMRALAGFVKDARSCGSAGGDGGALKKILINVRCGNG</sequence>
<dbReference type="Proteomes" id="UP001212841">
    <property type="component" value="Unassembled WGS sequence"/>
</dbReference>
<accession>A0AAD5S1S5</accession>
<comment type="caution">
    <text evidence="2">The sequence shown here is derived from an EMBL/GenBank/DDBJ whole genome shotgun (WGS) entry which is preliminary data.</text>
</comment>
<evidence type="ECO:0000313" key="3">
    <source>
        <dbReference type="Proteomes" id="UP001212841"/>
    </source>
</evidence>
<dbReference type="AlphaFoldDB" id="A0AAD5S1S5"/>
<protein>
    <submittedName>
        <fullName evidence="2">Uncharacterized protein</fullName>
    </submittedName>
</protein>
<feature type="compositionally biased region" description="Basic and acidic residues" evidence="1">
    <location>
        <begin position="65"/>
        <end position="78"/>
    </location>
</feature>
<gene>
    <name evidence="2" type="ORF">HK097_006136</name>
</gene>
<proteinExistence type="predicted"/>
<name>A0AAD5S1S5_9FUNG</name>
<feature type="region of interest" description="Disordered" evidence="1">
    <location>
        <begin position="56"/>
        <end position="101"/>
    </location>
</feature>
<evidence type="ECO:0000313" key="2">
    <source>
        <dbReference type="EMBL" id="KAJ3027548.1"/>
    </source>
</evidence>
<reference evidence="2" key="1">
    <citation type="submission" date="2020-05" db="EMBL/GenBank/DDBJ databases">
        <title>Phylogenomic resolution of chytrid fungi.</title>
        <authorList>
            <person name="Stajich J.E."/>
            <person name="Amses K."/>
            <person name="Simmons R."/>
            <person name="Seto K."/>
            <person name="Myers J."/>
            <person name="Bonds A."/>
            <person name="Quandt C.A."/>
            <person name="Barry K."/>
            <person name="Liu P."/>
            <person name="Grigoriev I."/>
            <person name="Longcore J.E."/>
            <person name="James T.Y."/>
        </authorList>
    </citation>
    <scope>NUCLEOTIDE SEQUENCE</scope>
    <source>
        <strain evidence="2">JEL0318</strain>
    </source>
</reference>
<dbReference type="EMBL" id="JADGJD010002879">
    <property type="protein sequence ID" value="KAJ3027548.1"/>
    <property type="molecule type" value="Genomic_DNA"/>
</dbReference>